<dbReference type="PANTHER" id="PTHR39186:SF1">
    <property type="entry name" value="DUF2071 DOMAIN-CONTAINING PROTEIN"/>
    <property type="match status" value="1"/>
</dbReference>
<dbReference type="Gene3D" id="2.40.400.10">
    <property type="entry name" value="Acetoacetate decarboxylase-like"/>
    <property type="match status" value="1"/>
</dbReference>
<dbReference type="PANTHER" id="PTHR39186">
    <property type="entry name" value="DUF2071 FAMILY PROTEIN"/>
    <property type="match status" value="1"/>
</dbReference>
<dbReference type="Proteomes" id="UP000037558">
    <property type="component" value="Unassembled WGS sequence"/>
</dbReference>
<name>A0A0M0KQL0_9BACI</name>
<dbReference type="EMBL" id="LILC01000030">
    <property type="protein sequence ID" value="KOO41100.1"/>
    <property type="molecule type" value="Genomic_DNA"/>
</dbReference>
<organism evidence="1 2">
    <name type="scientific">Priestia koreensis</name>
    <dbReference type="NCBI Taxonomy" id="284581"/>
    <lineage>
        <taxon>Bacteria</taxon>
        <taxon>Bacillati</taxon>
        <taxon>Bacillota</taxon>
        <taxon>Bacilli</taxon>
        <taxon>Bacillales</taxon>
        <taxon>Bacillaceae</taxon>
        <taxon>Priestia</taxon>
    </lineage>
</organism>
<sequence length="234" mass="27484">MEKKGWIMKQTWNKLLFLHWAVTPEFIKPFLPSQLEVDTFDGKAWIAIVPFEMDHIRFRGLPSVPHASRLWELNVRTYVTYKGKPGVYFFSLDANHPLAVSVARNIFNLPYYRATMKGHVHGEEISLSSTRTHRNVRHAALTIRYKPIGPPQASQRGELAYFLTERYCLYIVKKGKVYRGDIFHDHWPLQKAECEIYQDTLSTPYGRPANSDEWTLHYADKVQTYIYPFRYVGR</sequence>
<dbReference type="InterPro" id="IPR018644">
    <property type="entry name" value="DUF2071"/>
</dbReference>
<evidence type="ECO:0000313" key="1">
    <source>
        <dbReference type="EMBL" id="KOO41100.1"/>
    </source>
</evidence>
<keyword evidence="2" id="KW-1185">Reference proteome</keyword>
<dbReference type="InterPro" id="IPR023375">
    <property type="entry name" value="ADC_dom_sf"/>
</dbReference>
<comment type="caution">
    <text evidence="1">The sequence shown here is derived from an EMBL/GenBank/DDBJ whole genome shotgun (WGS) entry which is preliminary data.</text>
</comment>
<dbReference type="RefSeq" id="WP_053403083.1">
    <property type="nucleotide sequence ID" value="NZ_LILC01000030.1"/>
</dbReference>
<evidence type="ECO:0008006" key="3">
    <source>
        <dbReference type="Google" id="ProtNLM"/>
    </source>
</evidence>
<dbReference type="AlphaFoldDB" id="A0A0M0KQL0"/>
<proteinExistence type="predicted"/>
<protein>
    <recommendedName>
        <fullName evidence="3">DUF2071 domain-containing protein</fullName>
    </recommendedName>
</protein>
<reference evidence="2" key="1">
    <citation type="submission" date="2015-08" db="EMBL/GenBank/DDBJ databases">
        <title>Fjat-14210 dsm16467.</title>
        <authorList>
            <person name="Liu B."/>
            <person name="Wang J."/>
            <person name="Zhu Y."/>
            <person name="Liu G."/>
            <person name="Chen Q."/>
            <person name="Chen Z."/>
            <person name="Lan J."/>
            <person name="Che J."/>
            <person name="Ge C."/>
            <person name="Shi H."/>
            <person name="Pan Z."/>
            <person name="Liu X."/>
        </authorList>
    </citation>
    <scope>NUCLEOTIDE SEQUENCE [LARGE SCALE GENOMIC DNA]</scope>
    <source>
        <strain evidence="2">DSM 16467</strain>
    </source>
</reference>
<evidence type="ECO:0000313" key="2">
    <source>
        <dbReference type="Proteomes" id="UP000037558"/>
    </source>
</evidence>
<accession>A0A0M0KQL0</accession>
<dbReference type="Pfam" id="PF09844">
    <property type="entry name" value="DUF2071"/>
    <property type="match status" value="1"/>
</dbReference>
<dbReference type="SUPFAM" id="SSF160104">
    <property type="entry name" value="Acetoacetate decarboxylase-like"/>
    <property type="match status" value="1"/>
</dbReference>
<dbReference type="PATRIC" id="fig|284581.3.peg.4247"/>
<dbReference type="STRING" id="284581.AMD01_19320"/>
<dbReference type="OrthoDB" id="150993at2"/>
<gene>
    <name evidence="1" type="ORF">AMD01_19320</name>
</gene>